<dbReference type="PROSITE" id="PS50027">
    <property type="entry name" value="EGF_LAM_2"/>
    <property type="match status" value="1"/>
</dbReference>
<feature type="domain" description="Laminin EGF-like" evidence="7">
    <location>
        <begin position="320"/>
        <end position="361"/>
    </location>
</feature>
<dbReference type="AlphaFoldDB" id="A0A9N9CZ76"/>
<keyword evidence="2" id="KW-1015">Disulfide bond</keyword>
<feature type="region of interest" description="Disordered" evidence="3">
    <location>
        <begin position="851"/>
        <end position="940"/>
    </location>
</feature>
<feature type="compositionally biased region" description="Basic and acidic residues" evidence="3">
    <location>
        <begin position="861"/>
        <end position="875"/>
    </location>
</feature>
<comment type="caution">
    <text evidence="2">Lacks conserved residue(s) required for the propagation of feature annotation.</text>
</comment>
<dbReference type="InterPro" id="IPR035992">
    <property type="entry name" value="Ricin_B-like_lectins"/>
</dbReference>
<dbReference type="InterPro" id="IPR006212">
    <property type="entry name" value="Furin_repeat"/>
</dbReference>
<organism evidence="8 9">
    <name type="scientific">Funneliformis mosseae</name>
    <name type="common">Endomycorrhizal fungus</name>
    <name type="synonym">Glomus mosseae</name>
    <dbReference type="NCBI Taxonomy" id="27381"/>
    <lineage>
        <taxon>Eukaryota</taxon>
        <taxon>Fungi</taxon>
        <taxon>Fungi incertae sedis</taxon>
        <taxon>Mucoromycota</taxon>
        <taxon>Glomeromycotina</taxon>
        <taxon>Glomeromycetes</taxon>
        <taxon>Glomerales</taxon>
        <taxon>Glomeraceae</taxon>
        <taxon>Funneliformis</taxon>
    </lineage>
</organism>
<feature type="disulfide bond" evidence="2">
    <location>
        <begin position="320"/>
        <end position="330"/>
    </location>
</feature>
<keyword evidence="4" id="KW-1133">Transmembrane helix</keyword>
<dbReference type="Gene3D" id="2.10.25.10">
    <property type="entry name" value="Laminin"/>
    <property type="match status" value="2"/>
</dbReference>
<dbReference type="SMART" id="SM00180">
    <property type="entry name" value="EGF_Lam"/>
    <property type="match status" value="2"/>
</dbReference>
<feature type="disulfide bond" evidence="2">
    <location>
        <begin position="338"/>
        <end position="347"/>
    </location>
</feature>
<dbReference type="Proteomes" id="UP000789375">
    <property type="component" value="Unassembled WGS sequence"/>
</dbReference>
<dbReference type="Gene3D" id="2.80.10.50">
    <property type="match status" value="1"/>
</dbReference>
<feature type="domain" description="EGF-like" evidence="6">
    <location>
        <begin position="316"/>
        <end position="348"/>
    </location>
</feature>
<dbReference type="PROSITE" id="PS50231">
    <property type="entry name" value="RICIN_B_LECTIN"/>
    <property type="match status" value="1"/>
</dbReference>
<feature type="compositionally biased region" description="Polar residues" evidence="3">
    <location>
        <begin position="916"/>
        <end position="927"/>
    </location>
</feature>
<evidence type="ECO:0000256" key="3">
    <source>
        <dbReference type="SAM" id="MobiDB-lite"/>
    </source>
</evidence>
<feature type="signal peptide" evidence="5">
    <location>
        <begin position="1"/>
        <end position="23"/>
    </location>
</feature>
<dbReference type="InterPro" id="IPR002049">
    <property type="entry name" value="LE_dom"/>
</dbReference>
<dbReference type="SUPFAM" id="SSF50370">
    <property type="entry name" value="Ricin B-like lectins"/>
    <property type="match status" value="1"/>
</dbReference>
<dbReference type="SMART" id="SM01411">
    <property type="entry name" value="Ephrin_rec_like"/>
    <property type="match status" value="4"/>
</dbReference>
<dbReference type="PROSITE" id="PS00022">
    <property type="entry name" value="EGF_1"/>
    <property type="match status" value="2"/>
</dbReference>
<dbReference type="PANTHER" id="PTHR23275:SF100">
    <property type="entry name" value="EGF-LIKE DOMAIN-CONTAINING PROTEIN"/>
    <property type="match status" value="1"/>
</dbReference>
<dbReference type="CDD" id="cd00064">
    <property type="entry name" value="FU"/>
    <property type="match status" value="5"/>
</dbReference>
<evidence type="ECO:0000259" key="7">
    <source>
        <dbReference type="PROSITE" id="PS50027"/>
    </source>
</evidence>
<dbReference type="InterPro" id="IPR000772">
    <property type="entry name" value="Ricin_B_lectin"/>
</dbReference>
<reference evidence="8" key="1">
    <citation type="submission" date="2021-06" db="EMBL/GenBank/DDBJ databases">
        <authorList>
            <person name="Kallberg Y."/>
            <person name="Tangrot J."/>
            <person name="Rosling A."/>
        </authorList>
    </citation>
    <scope>NUCLEOTIDE SEQUENCE</scope>
    <source>
        <strain evidence="8">87-6 pot B 2015</strain>
    </source>
</reference>
<dbReference type="Pfam" id="PF23106">
    <property type="entry name" value="EGF_Teneurin"/>
    <property type="match status" value="1"/>
</dbReference>
<accession>A0A9N9CZ76</accession>
<dbReference type="SUPFAM" id="SSF57184">
    <property type="entry name" value="Growth factor receptor domain"/>
    <property type="match status" value="4"/>
</dbReference>
<keyword evidence="4" id="KW-0812">Transmembrane</keyword>
<protein>
    <submittedName>
        <fullName evidence="8">6526_t:CDS:1</fullName>
    </submittedName>
</protein>
<dbReference type="InterPro" id="IPR009030">
    <property type="entry name" value="Growth_fac_rcpt_cys_sf"/>
</dbReference>
<dbReference type="PROSITE" id="PS01248">
    <property type="entry name" value="EGF_LAM_1"/>
    <property type="match status" value="1"/>
</dbReference>
<evidence type="ECO:0000256" key="4">
    <source>
        <dbReference type="SAM" id="Phobius"/>
    </source>
</evidence>
<dbReference type="SMART" id="SM00261">
    <property type="entry name" value="FU"/>
    <property type="match status" value="8"/>
</dbReference>
<dbReference type="InterPro" id="IPR052798">
    <property type="entry name" value="Giardia_VSA"/>
</dbReference>
<feature type="chain" id="PRO_5040404314" evidence="5">
    <location>
        <begin position="24"/>
        <end position="961"/>
    </location>
</feature>
<proteinExistence type="predicted"/>
<evidence type="ECO:0000313" key="8">
    <source>
        <dbReference type="EMBL" id="CAG8619978.1"/>
    </source>
</evidence>
<dbReference type="Pfam" id="PF00053">
    <property type="entry name" value="EGF_laminin"/>
    <property type="match status" value="1"/>
</dbReference>
<feature type="transmembrane region" description="Helical" evidence="4">
    <location>
        <begin position="797"/>
        <end position="821"/>
    </location>
</feature>
<keyword evidence="4" id="KW-0472">Membrane</keyword>
<dbReference type="PANTHER" id="PTHR23275">
    <property type="entry name" value="CABRIOLET.-RELATED"/>
    <property type="match status" value="1"/>
</dbReference>
<evidence type="ECO:0000259" key="6">
    <source>
        <dbReference type="PROSITE" id="PS50026"/>
    </source>
</evidence>
<gene>
    <name evidence="8" type="ORF">FMOSSE_LOCUS9929</name>
</gene>
<keyword evidence="1 2" id="KW-0245">EGF-like domain</keyword>
<dbReference type="InterPro" id="IPR000742">
    <property type="entry name" value="EGF"/>
</dbReference>
<dbReference type="SMART" id="SM00458">
    <property type="entry name" value="RICIN"/>
    <property type="match status" value="1"/>
</dbReference>
<dbReference type="EMBL" id="CAJVPP010003074">
    <property type="protein sequence ID" value="CAG8619978.1"/>
    <property type="molecule type" value="Genomic_DNA"/>
</dbReference>
<evidence type="ECO:0000256" key="5">
    <source>
        <dbReference type="SAM" id="SignalP"/>
    </source>
</evidence>
<name>A0A9N9CZ76_FUNMO</name>
<dbReference type="SMART" id="SM00181">
    <property type="entry name" value="EGF"/>
    <property type="match status" value="6"/>
</dbReference>
<dbReference type="CDD" id="cd00055">
    <property type="entry name" value="EGF_Lam"/>
    <property type="match status" value="2"/>
</dbReference>
<keyword evidence="9" id="KW-1185">Reference proteome</keyword>
<keyword evidence="5" id="KW-0732">Signal</keyword>
<evidence type="ECO:0000256" key="1">
    <source>
        <dbReference type="ARBA" id="ARBA00022536"/>
    </source>
</evidence>
<comment type="caution">
    <text evidence="8">The sequence shown here is derived from an EMBL/GenBank/DDBJ whole genome shotgun (WGS) entry which is preliminary data.</text>
</comment>
<evidence type="ECO:0000256" key="2">
    <source>
        <dbReference type="PROSITE-ProRule" id="PRU00076"/>
    </source>
</evidence>
<dbReference type="PROSITE" id="PS50026">
    <property type="entry name" value="EGF_3"/>
    <property type="match status" value="1"/>
</dbReference>
<sequence>MHIKNFFLSFLILTIELTSNVQAAKFIRNEQTLSCLDRSFIPFSDKCSTITLTPCPTDRFQSFTESFEWDIIPVNSSLKNSPIIIKSDKFCLSALPNSNNINACSCDSAATNQQWILNNDGVLNNVDSGKCLGLVGDKVALGTCQAWKFYHVAPHAVNLYTSKEFTGKQEKLLVNTYTSKSLPAEIFSSAFSLEIPPGFEFIVNKSNNKVEIFESDIAQMSPIDSLDSIIIRLKPGMIIYEEPAYFGASKFMKVGPSELLQTMNLGSALVSEGFRGVFWSNSNFTGNNIGLFESIANFTGAPVDAKQLSVASLDISATACQNECGSSGTCSSDGTCACKPGFTGDRCERCLPGFFGATCQECNAKCNKICDDGLAGTGECKCNPGFTGETCNQCAPGFFGNKCEECQCGNGTCDEQGNCSCNAGFLLDPKNNRCMDCKEGFYKSGKECKLCAPGCGSCEAETGKCQCLPNLKSSDDGLCEPNPDLTCSPDEYFDTVSQLCFKCDPTCETCFGPGVGGCIKCQPSMVYLEGSCILLTQTTESKCSPSAVNQAFVIDNSKRTCVTCPSSCLDCSIPNFSEVSLIEEVQCTKCMPGFFLNNGTCVKNCPENKYADNTDFVCKDCDTSCASCKGPKGNECITCSNENFFALDGVCSSTQCPSGFIALNTTCTKCHSDCTECTGPEINQCTKCPPNRPIIKDGQCVEVCPMGTYADETGCQKCNADCSSCVGSRPDQCLGCSDQSKILLGGSCSGSCPAGSELIKSERLCQNLVTEDILPPEKTREDQKQDNYFNTSKGLEWWMVLLIVLGSILFLIISVMIMRCCAVRRRKKKTKEFGDQIDDNFVNDNLKTMLRNAREPSQPEMSHDPRPALRPHEIENPLNQRAAERHQKTMSISSDDYNKWKKKPTKSDKDWGGFNNIANAEGSNSGHRNSKRSIRSTNSISTKRSYNLPLNIDGSREGNWV</sequence>
<evidence type="ECO:0000313" key="9">
    <source>
        <dbReference type="Proteomes" id="UP000789375"/>
    </source>
</evidence>
<dbReference type="Gene3D" id="2.10.220.10">
    <property type="entry name" value="Hormone Receptor, Insulin-like Growth Factor Receptor 1, Chain A, domain 2"/>
    <property type="match status" value="3"/>
</dbReference>